<gene>
    <name evidence="2" type="ORF">Agub_g14642</name>
</gene>
<evidence type="ECO:0000256" key="1">
    <source>
        <dbReference type="SAM" id="MobiDB-lite"/>
    </source>
</evidence>
<evidence type="ECO:0000313" key="3">
    <source>
        <dbReference type="Proteomes" id="UP001054857"/>
    </source>
</evidence>
<dbReference type="GO" id="GO:0044528">
    <property type="term" value="P:regulation of mitochondrial mRNA stability"/>
    <property type="evidence" value="ECO:0007669"/>
    <property type="project" value="TreeGrafter"/>
</dbReference>
<dbReference type="InterPro" id="IPR050870">
    <property type="entry name" value="FAST_kinase"/>
</dbReference>
<dbReference type="PANTHER" id="PTHR21228">
    <property type="entry name" value="FAST LEU-RICH DOMAIN-CONTAINING"/>
    <property type="match status" value="1"/>
</dbReference>
<dbReference type="GO" id="GO:0003723">
    <property type="term" value="F:RNA binding"/>
    <property type="evidence" value="ECO:0007669"/>
    <property type="project" value="TreeGrafter"/>
</dbReference>
<dbReference type="AlphaFoldDB" id="A0AAD3E3F8"/>
<dbReference type="PANTHER" id="PTHR21228:SF40">
    <property type="entry name" value="LD45607P"/>
    <property type="match status" value="1"/>
</dbReference>
<reference evidence="2 3" key="1">
    <citation type="journal article" date="2021" name="Sci. Rep.">
        <title>Genome sequencing of the multicellular alga Astrephomene provides insights into convergent evolution of germ-soma differentiation.</title>
        <authorList>
            <person name="Yamashita S."/>
            <person name="Yamamoto K."/>
            <person name="Matsuzaki R."/>
            <person name="Suzuki S."/>
            <person name="Yamaguchi H."/>
            <person name="Hirooka S."/>
            <person name="Minakuchi Y."/>
            <person name="Miyagishima S."/>
            <person name="Kawachi M."/>
            <person name="Toyoda A."/>
            <person name="Nozaki H."/>
        </authorList>
    </citation>
    <scope>NUCLEOTIDE SEQUENCE [LARGE SCALE GENOMIC DNA]</scope>
    <source>
        <strain evidence="2 3">NIES-4017</strain>
    </source>
</reference>
<feature type="region of interest" description="Disordered" evidence="1">
    <location>
        <begin position="111"/>
        <end position="155"/>
    </location>
</feature>
<dbReference type="EMBL" id="BMAR01000058">
    <property type="protein sequence ID" value="GFR52127.1"/>
    <property type="molecule type" value="Genomic_DNA"/>
</dbReference>
<dbReference type="GO" id="GO:0009507">
    <property type="term" value="C:chloroplast"/>
    <property type="evidence" value="ECO:0007669"/>
    <property type="project" value="GOC"/>
</dbReference>
<comment type="caution">
    <text evidence="2">The sequence shown here is derived from an EMBL/GenBank/DDBJ whole genome shotgun (WGS) entry which is preliminary data.</text>
</comment>
<dbReference type="GO" id="GO:1901259">
    <property type="term" value="P:chloroplast rRNA processing"/>
    <property type="evidence" value="ECO:0007669"/>
    <property type="project" value="TreeGrafter"/>
</dbReference>
<feature type="compositionally biased region" description="Low complexity" evidence="1">
    <location>
        <begin position="136"/>
        <end position="148"/>
    </location>
</feature>
<evidence type="ECO:0000313" key="2">
    <source>
        <dbReference type="EMBL" id="GFR52127.1"/>
    </source>
</evidence>
<feature type="non-terminal residue" evidence="2">
    <location>
        <position position="1"/>
    </location>
</feature>
<feature type="compositionally biased region" description="Gly residues" evidence="1">
    <location>
        <begin position="113"/>
        <end position="125"/>
    </location>
</feature>
<name>A0AAD3E3F8_9CHLO</name>
<proteinExistence type="predicted"/>
<dbReference type="GO" id="GO:0005759">
    <property type="term" value="C:mitochondrial matrix"/>
    <property type="evidence" value="ECO:0007669"/>
    <property type="project" value="TreeGrafter"/>
</dbReference>
<accession>A0AAD3E3F8</accession>
<keyword evidence="3" id="KW-1185">Reference proteome</keyword>
<feature type="non-terminal residue" evidence="2">
    <location>
        <position position="479"/>
    </location>
</feature>
<dbReference type="GO" id="GO:0000963">
    <property type="term" value="P:mitochondrial RNA processing"/>
    <property type="evidence" value="ECO:0007669"/>
    <property type="project" value="TreeGrafter"/>
</dbReference>
<dbReference type="GO" id="GO:0035770">
    <property type="term" value="C:ribonucleoprotein granule"/>
    <property type="evidence" value="ECO:0007669"/>
    <property type="project" value="TreeGrafter"/>
</dbReference>
<dbReference type="Proteomes" id="UP001054857">
    <property type="component" value="Unassembled WGS sequence"/>
</dbReference>
<protein>
    <submittedName>
        <fullName evidence="2">Uncharacterized protein</fullName>
    </submittedName>
</protein>
<organism evidence="2 3">
    <name type="scientific">Astrephomene gubernaculifera</name>
    <dbReference type="NCBI Taxonomy" id="47775"/>
    <lineage>
        <taxon>Eukaryota</taxon>
        <taxon>Viridiplantae</taxon>
        <taxon>Chlorophyta</taxon>
        <taxon>core chlorophytes</taxon>
        <taxon>Chlorophyceae</taxon>
        <taxon>CS clade</taxon>
        <taxon>Chlamydomonadales</taxon>
        <taxon>Astrephomenaceae</taxon>
        <taxon>Astrephomene</taxon>
    </lineage>
</organism>
<sequence>APAPGESGDGLLLSGVVGGVVALVGQRAGELDAGGLVTAAVGLAKLHCHVRVDPGVFRSLLGQLGPGRLAGLGGKALANLMWALATAGVQPCGSWLSGFYTAVERRLDTAGGAAAGGGGGGGGGAATPPPTPHSPSPAASSSLRTTSTSPPPPPLSGSDLATLLWSLAKLDLMPEHWLMTRLVAASCAALTHSACTADGAAVLTCLARCYCAYNWRPAEEVVGGVLGAVLPGLRRGAPGDLVALLHSAVCLSHLPARPFMLEYYSVLKDRLASEPLLSYSDFSRLLWSLSRVDCPPPRSWLREFLELSAPKLPHLRPRALSELVWVLACWDCRPSPRFLRDFFRASQRRLPEYPPAQIADTLSALAKLGCRAPSPWLAAALASFCSPTSLAEASARDLVATIESVVEVAEDRTWLAAGPQKAALQLLADRAAAKFAVFDACSHARLVLALARANCCPGPAWLRQQQASLASAWSAEAVV</sequence>